<evidence type="ECO:0000256" key="2">
    <source>
        <dbReference type="ARBA" id="ARBA00009997"/>
    </source>
</evidence>
<dbReference type="GO" id="GO:0050532">
    <property type="term" value="F:2-phosphosulfolactate phosphatase activity"/>
    <property type="evidence" value="ECO:0007669"/>
    <property type="project" value="UniProtKB-UniRule"/>
</dbReference>
<dbReference type="eggNOG" id="COG2045">
    <property type="taxonomic scope" value="Bacteria"/>
</dbReference>
<proteinExistence type="inferred from homology"/>
<dbReference type="PANTHER" id="PTHR37311">
    <property type="entry name" value="2-PHOSPHOSULFOLACTATE PHOSPHATASE-RELATED"/>
    <property type="match status" value="1"/>
</dbReference>
<dbReference type="HOGENOM" id="CLU_070028_0_0_9"/>
<gene>
    <name evidence="8" type="primary">comB</name>
    <name evidence="9" type="ordered locus">Desru_1203</name>
</gene>
<keyword evidence="5 8" id="KW-0378">Hydrolase</keyword>
<dbReference type="SUPFAM" id="SSF142823">
    <property type="entry name" value="ComB-like"/>
    <property type="match status" value="2"/>
</dbReference>
<evidence type="ECO:0000256" key="8">
    <source>
        <dbReference type="HAMAP-Rule" id="MF_00490"/>
    </source>
</evidence>
<dbReference type="Pfam" id="PF04029">
    <property type="entry name" value="2-ph_phosp"/>
    <property type="match status" value="1"/>
</dbReference>
<evidence type="ECO:0000256" key="7">
    <source>
        <dbReference type="ARBA" id="ARBA00033711"/>
    </source>
</evidence>
<dbReference type="RefSeq" id="WP_013841249.1">
    <property type="nucleotide sequence ID" value="NC_015589.1"/>
</dbReference>
<dbReference type="KEGG" id="dru:Desru_1203"/>
<evidence type="ECO:0000256" key="1">
    <source>
        <dbReference type="ARBA" id="ARBA00001946"/>
    </source>
</evidence>
<dbReference type="GO" id="GO:0050545">
    <property type="term" value="F:sulfopyruvate decarboxylase activity"/>
    <property type="evidence" value="ECO:0007669"/>
    <property type="project" value="TreeGrafter"/>
</dbReference>
<dbReference type="AlphaFoldDB" id="F6DN20"/>
<dbReference type="Proteomes" id="UP000009234">
    <property type="component" value="Chromosome"/>
</dbReference>
<name>F6DN20_DESRL</name>
<keyword evidence="10" id="KW-1185">Reference proteome</keyword>
<sequence length="284" mass="30653">MSRVPLTRKGFDAMRVSVIHTADDIVREHIVNKSVVMFDILRASSTISTALANGCQEVIPVVEVDEALAIASRLPEDTCILGGERSAVKLPGFHLGNSPLEYTPEVVAHKTVILTTTNGTKAIRRAAGEDGVVLIGSLLNYSAVAHKLFAAEQDILLACAGTRGKFSLEDTFAAGLVVAELVQLWYSRHNAAPEESCSPQADPVPIYAEEVPVLPENGLLLEDAAVAALRLAEAYRHKPLRALYDALHGQKLAQMGLSIDLNFCAQLNLYDVVPVYREGKITCL</sequence>
<dbReference type="GO" id="GO:0000287">
    <property type="term" value="F:magnesium ion binding"/>
    <property type="evidence" value="ECO:0007669"/>
    <property type="project" value="UniProtKB-UniRule"/>
</dbReference>
<dbReference type="STRING" id="696281.Desru_1203"/>
<evidence type="ECO:0000313" key="9">
    <source>
        <dbReference type="EMBL" id="AEG59478.1"/>
    </source>
</evidence>
<evidence type="ECO:0000256" key="5">
    <source>
        <dbReference type="ARBA" id="ARBA00022801"/>
    </source>
</evidence>
<evidence type="ECO:0000256" key="4">
    <source>
        <dbReference type="ARBA" id="ARBA00021948"/>
    </source>
</evidence>
<dbReference type="InterPro" id="IPR005238">
    <property type="entry name" value="ComB-like"/>
</dbReference>
<dbReference type="HAMAP" id="MF_00490">
    <property type="entry name" value="ComB"/>
    <property type="match status" value="1"/>
</dbReference>
<protein>
    <recommendedName>
        <fullName evidence="4 8">Probable 2-phosphosulfolactate phosphatase</fullName>
        <ecNumber evidence="3 8">3.1.3.71</ecNumber>
    </recommendedName>
</protein>
<keyword evidence="6 8" id="KW-0460">Magnesium</keyword>
<comment type="catalytic activity">
    <reaction evidence="7 8">
        <text>(2R)-O-phospho-3-sulfolactate + H2O = (2R)-3-sulfolactate + phosphate</text>
        <dbReference type="Rhea" id="RHEA:23416"/>
        <dbReference type="ChEBI" id="CHEBI:15377"/>
        <dbReference type="ChEBI" id="CHEBI:15597"/>
        <dbReference type="ChEBI" id="CHEBI:43474"/>
        <dbReference type="ChEBI" id="CHEBI:58738"/>
        <dbReference type="EC" id="3.1.3.71"/>
    </reaction>
</comment>
<comment type="similarity">
    <text evidence="2 8">Belongs to the ComB family.</text>
</comment>
<evidence type="ECO:0000256" key="6">
    <source>
        <dbReference type="ARBA" id="ARBA00022842"/>
    </source>
</evidence>
<accession>F6DN20</accession>
<reference evidence="10" key="1">
    <citation type="submission" date="2011-05" db="EMBL/GenBank/DDBJ databases">
        <title>Complete sequence of Desulfotomaculum ruminis DSM 2154.</title>
        <authorList>
            <person name="Lucas S."/>
            <person name="Copeland A."/>
            <person name="Lapidus A."/>
            <person name="Cheng J.-F."/>
            <person name="Goodwin L."/>
            <person name="Pitluck S."/>
            <person name="Lu M."/>
            <person name="Detter J.C."/>
            <person name="Han C."/>
            <person name="Tapia R."/>
            <person name="Land M."/>
            <person name="Hauser L."/>
            <person name="Kyrpides N."/>
            <person name="Ivanova N."/>
            <person name="Mikhailova N."/>
            <person name="Pagani I."/>
            <person name="Stams A.J.M."/>
            <person name="Plugge C.M."/>
            <person name="Muyzer G."/>
            <person name="Kuever J."/>
            <person name="Parshina S.N."/>
            <person name="Ivanova A.E."/>
            <person name="Nazina T.N."/>
            <person name="Brambilla E."/>
            <person name="Spring S."/>
            <person name="Klenk H.-P."/>
            <person name="Woyke T."/>
        </authorList>
    </citation>
    <scope>NUCLEOTIDE SEQUENCE [LARGE SCALE GENOMIC DNA]</scope>
    <source>
        <strain evidence="10">ATCC 23193 / DSM 2154 / NCIB 8452 / DL</strain>
    </source>
</reference>
<dbReference type="Gene3D" id="3.90.1560.10">
    <property type="entry name" value="ComB-like"/>
    <property type="match status" value="1"/>
</dbReference>
<evidence type="ECO:0000313" key="10">
    <source>
        <dbReference type="Proteomes" id="UP000009234"/>
    </source>
</evidence>
<evidence type="ECO:0000256" key="3">
    <source>
        <dbReference type="ARBA" id="ARBA00012953"/>
    </source>
</evidence>
<dbReference type="PANTHER" id="PTHR37311:SF1">
    <property type="entry name" value="2-PHOSPHOSULFOLACTATE PHOSPHATASE-RELATED"/>
    <property type="match status" value="1"/>
</dbReference>
<dbReference type="EC" id="3.1.3.71" evidence="3 8"/>
<dbReference type="EMBL" id="CP002780">
    <property type="protein sequence ID" value="AEG59478.1"/>
    <property type="molecule type" value="Genomic_DNA"/>
</dbReference>
<organism evidence="9 10">
    <name type="scientific">Desulforamulus ruminis (strain ATCC 23193 / DSM 2154 / NCIMB 8452 / DL)</name>
    <name type="common">Desulfotomaculum ruminis</name>
    <dbReference type="NCBI Taxonomy" id="696281"/>
    <lineage>
        <taxon>Bacteria</taxon>
        <taxon>Bacillati</taxon>
        <taxon>Bacillota</taxon>
        <taxon>Clostridia</taxon>
        <taxon>Eubacteriales</taxon>
        <taxon>Peptococcaceae</taxon>
        <taxon>Desulforamulus</taxon>
    </lineage>
</organism>
<reference evidence="9 10" key="2">
    <citation type="journal article" date="2012" name="Stand. Genomic Sci.">
        <title>Complete genome sequence of the sulfate-reducing firmicute Desulfotomaculum ruminis type strain (DL(T)).</title>
        <authorList>
            <person name="Spring S."/>
            <person name="Visser M."/>
            <person name="Lu M."/>
            <person name="Copeland A."/>
            <person name="Lapidus A."/>
            <person name="Lucas S."/>
            <person name="Cheng J.F."/>
            <person name="Han C."/>
            <person name="Tapia R."/>
            <person name="Goodwin L.A."/>
            <person name="Pitluck S."/>
            <person name="Ivanova N."/>
            <person name="Land M."/>
            <person name="Hauser L."/>
            <person name="Larimer F."/>
            <person name="Rohde M."/>
            <person name="Goker M."/>
            <person name="Detter J.C."/>
            <person name="Kyrpides N.C."/>
            <person name="Woyke T."/>
            <person name="Schaap P.J."/>
            <person name="Plugge C.M."/>
            <person name="Muyzer G."/>
            <person name="Kuever J."/>
            <person name="Pereira I.A."/>
            <person name="Parshina S.N."/>
            <person name="Bernier-Latmani R."/>
            <person name="Stams A.J."/>
            <person name="Klenk H.P."/>
        </authorList>
    </citation>
    <scope>NUCLEOTIDE SEQUENCE [LARGE SCALE GENOMIC DNA]</scope>
    <source>
        <strain evidence="10">ATCC 23193 / DSM 2154 / NCIB 8452 / DL</strain>
    </source>
</reference>
<comment type="cofactor">
    <cofactor evidence="1 8">
        <name>Mg(2+)</name>
        <dbReference type="ChEBI" id="CHEBI:18420"/>
    </cofactor>
</comment>
<dbReference type="InterPro" id="IPR036702">
    <property type="entry name" value="ComB-like_sf"/>
</dbReference>